<dbReference type="RefSeq" id="WP_345348915.1">
    <property type="nucleotide sequence ID" value="NZ_BAABHJ010000002.1"/>
</dbReference>
<protein>
    <submittedName>
        <fullName evidence="1">DUF5996 family protein</fullName>
    </submittedName>
</protein>
<keyword evidence="2" id="KW-1185">Reference proteome</keyword>
<gene>
    <name evidence="1" type="ORF">GCM10023195_09920</name>
</gene>
<dbReference type="EMBL" id="BAABHJ010000002">
    <property type="protein sequence ID" value="GAA4603073.1"/>
    <property type="molecule type" value="Genomic_DNA"/>
</dbReference>
<comment type="caution">
    <text evidence="1">The sequence shown here is derived from an EMBL/GenBank/DDBJ whole genome shotgun (WGS) entry which is preliminary data.</text>
</comment>
<dbReference type="Proteomes" id="UP001500212">
    <property type="component" value="Unassembled WGS sequence"/>
</dbReference>
<proteinExistence type="predicted"/>
<accession>A0ABP8TD02</accession>
<dbReference type="InterPro" id="IPR046038">
    <property type="entry name" value="DUF5996"/>
</dbReference>
<organism evidence="1 2">
    <name type="scientific">Actinoallomurus liliacearum</name>
    <dbReference type="NCBI Taxonomy" id="1080073"/>
    <lineage>
        <taxon>Bacteria</taxon>
        <taxon>Bacillati</taxon>
        <taxon>Actinomycetota</taxon>
        <taxon>Actinomycetes</taxon>
        <taxon>Streptosporangiales</taxon>
        <taxon>Thermomonosporaceae</taxon>
        <taxon>Actinoallomurus</taxon>
    </lineage>
</organism>
<evidence type="ECO:0000313" key="1">
    <source>
        <dbReference type="EMBL" id="GAA4603073.1"/>
    </source>
</evidence>
<evidence type="ECO:0000313" key="2">
    <source>
        <dbReference type="Proteomes" id="UP001500212"/>
    </source>
</evidence>
<dbReference type="Pfam" id="PF19459">
    <property type="entry name" value="DUF5996"/>
    <property type="match status" value="1"/>
</dbReference>
<reference evidence="2" key="1">
    <citation type="journal article" date="2019" name="Int. J. Syst. Evol. Microbiol.">
        <title>The Global Catalogue of Microorganisms (GCM) 10K type strain sequencing project: providing services to taxonomists for standard genome sequencing and annotation.</title>
        <authorList>
            <consortium name="The Broad Institute Genomics Platform"/>
            <consortium name="The Broad Institute Genome Sequencing Center for Infectious Disease"/>
            <person name="Wu L."/>
            <person name="Ma J."/>
        </authorList>
    </citation>
    <scope>NUCLEOTIDE SEQUENCE [LARGE SCALE GENOMIC DNA]</scope>
    <source>
        <strain evidence="2">JCM 17938</strain>
    </source>
</reference>
<sequence length="318" mass="35641">MELFPAIPLADWQDTKETLHRFAQVVGKIRLASGARRNHWWHAPFHLTGRGLTTRPMGLINGNPIFTIDFDFIAHELIVSTVDGRSVSFPLPGKSVASFYREVMRALTALDVHVDVNIPRPFDLPDSDRPFADDTEHTAYDPSMVTRYWQVLSQVNLVLEEFAGRYSGKVSPVHHFWHTFDIAYTRFSDRVIDQPADVDPVTREAYSREVISFGFWFGDDSFPAPAFYSYTAPEPEGLHAEPLQPAAAGWIAQRGSHLAVLPYDDARAEPDPRATVLAFYESAYQAGARRAGWDIGGMACPGGITDPQLKGRVTRNRP</sequence>
<name>A0ABP8TD02_9ACTN</name>